<dbReference type="InterPro" id="IPR018124">
    <property type="entry name" value="Calret/calnex_CS"/>
</dbReference>
<feature type="transmembrane region" description="Helical" evidence="10">
    <location>
        <begin position="471"/>
        <end position="493"/>
    </location>
</feature>
<keyword evidence="10" id="KW-0732">Signal</keyword>
<dbReference type="Pfam" id="PF00262">
    <property type="entry name" value="Calreticulin"/>
    <property type="match status" value="1"/>
</dbReference>
<dbReference type="GO" id="GO:0005789">
    <property type="term" value="C:endoplasmic reticulum membrane"/>
    <property type="evidence" value="ECO:0007669"/>
    <property type="project" value="UniProtKB-SubCell"/>
</dbReference>
<evidence type="ECO:0000256" key="10">
    <source>
        <dbReference type="RuleBase" id="RU362126"/>
    </source>
</evidence>
<accession>A0AAW0W438</accession>
<evidence type="ECO:0000256" key="1">
    <source>
        <dbReference type="ARBA" id="ARBA00004115"/>
    </source>
</evidence>
<dbReference type="InterPro" id="IPR013320">
    <property type="entry name" value="ConA-like_dom_sf"/>
</dbReference>
<dbReference type="GO" id="GO:0036503">
    <property type="term" value="P:ERAD pathway"/>
    <property type="evidence" value="ECO:0007669"/>
    <property type="project" value="TreeGrafter"/>
</dbReference>
<evidence type="ECO:0000256" key="5">
    <source>
        <dbReference type="ARBA" id="ARBA00022989"/>
    </source>
</evidence>
<evidence type="ECO:0000256" key="8">
    <source>
        <dbReference type="ARBA" id="ARBA00053392"/>
    </source>
</evidence>
<dbReference type="PANTHER" id="PTHR11073:SF1">
    <property type="entry name" value="CALNEXIN 14D-RELATED"/>
    <property type="match status" value="1"/>
</dbReference>
<feature type="compositionally biased region" description="Basic and acidic residues" evidence="11">
    <location>
        <begin position="278"/>
        <end position="291"/>
    </location>
</feature>
<dbReference type="GO" id="GO:0051082">
    <property type="term" value="F:unfolded protein binding"/>
    <property type="evidence" value="ECO:0007669"/>
    <property type="project" value="InterPro"/>
</dbReference>
<dbReference type="PANTHER" id="PTHR11073">
    <property type="entry name" value="CALRETICULIN AND CALNEXIN"/>
    <property type="match status" value="1"/>
</dbReference>
<dbReference type="PROSITE" id="PS00804">
    <property type="entry name" value="CALRETICULIN_2"/>
    <property type="match status" value="1"/>
</dbReference>
<evidence type="ECO:0000256" key="7">
    <source>
        <dbReference type="ARBA" id="ARBA00023186"/>
    </source>
</evidence>
<protein>
    <recommendedName>
        <fullName evidence="14">Calnexin</fullName>
    </recommendedName>
</protein>
<keyword evidence="4 10" id="KW-0256">Endoplasmic reticulum</keyword>
<gene>
    <name evidence="12" type="ORF">OTU49_011390</name>
</gene>
<feature type="compositionally biased region" description="Basic and acidic residues" evidence="11">
    <location>
        <begin position="500"/>
        <end position="528"/>
    </location>
</feature>
<evidence type="ECO:0000313" key="13">
    <source>
        <dbReference type="Proteomes" id="UP001445076"/>
    </source>
</evidence>
<feature type="compositionally biased region" description="Acidic residues" evidence="11">
    <location>
        <begin position="266"/>
        <end position="277"/>
    </location>
</feature>
<proteinExistence type="inferred from homology"/>
<feature type="signal peptide" evidence="10">
    <location>
        <begin position="1"/>
        <end position="24"/>
    </location>
</feature>
<dbReference type="AlphaFoldDB" id="A0AAW0W438"/>
<evidence type="ECO:0000256" key="6">
    <source>
        <dbReference type="ARBA" id="ARBA00023136"/>
    </source>
</evidence>
<comment type="similarity">
    <text evidence="2 10">Belongs to the calreticulin family.</text>
</comment>
<dbReference type="EMBL" id="JARKIK010000087">
    <property type="protein sequence ID" value="KAK8724001.1"/>
    <property type="molecule type" value="Genomic_DNA"/>
</dbReference>
<keyword evidence="5 10" id="KW-1133">Transmembrane helix</keyword>
<comment type="function">
    <text evidence="8">Calcium-binding protein that interacts with newly synthesized monoglucosylated glycoproteins in the endoplasmic reticulum. It may act in assisting protein assembly and/or in the retention within the ER of unassembled protein subunits. It seems to play a major role in the quality control apparatus of the ER by the retention of incorrectly folded proteins. Required for embryogenesis and larval development under heat and ER stress conditions. May be important for germ cell development. Involved in neuronal necrotic cell death.</text>
</comment>
<dbReference type="Gene3D" id="2.10.250.10">
    <property type="entry name" value="Calreticulin/calnexin, P domain"/>
    <property type="match status" value="1"/>
</dbReference>
<dbReference type="GO" id="GO:0005509">
    <property type="term" value="F:calcium ion binding"/>
    <property type="evidence" value="ECO:0007669"/>
    <property type="project" value="InterPro"/>
</dbReference>
<feature type="compositionally biased region" description="Acidic residues" evidence="11">
    <location>
        <begin position="529"/>
        <end position="552"/>
    </location>
</feature>
<feature type="region of interest" description="Disordered" evidence="11">
    <location>
        <begin position="251"/>
        <end position="332"/>
    </location>
</feature>
<evidence type="ECO:0000256" key="9">
    <source>
        <dbReference type="PIRSR" id="PIRSR601580-3"/>
    </source>
</evidence>
<sequence>MAGRWQLCILAALTFYLLMCGVEADDEVTVTEEKLQEEDEVEEVIYATPKMIEGVYLMETFDDVATFEDAWVKSQAKKDGVDENIAKYDGVWSIEPAERMALTGDRGLVLKSKAKHAAIAVSLKRQFTFSTKPLVVQYEVNLQNGQECGGAYIKLLSAQEGNVDLKKFNDKTPYTIMFGPDKCGNDHKLHFIFRHTNPLTGEIEEKHAKRPRDKLEEPFKDKKPHLYTLIIRPDNTFEISLDQEVINSGSLLEDFSPPVNPQKDIDDPEDFMPDDWDEREKIPDPDATKPDDWDEDAPMQIADPDAVKPAGWLDDEPEMVPDPTAEKPEDWDDEMDGEWEAALINNPVCSEAPGCGEWKPPMIDNPNYKGKWRPAMIDNPNYRGKWKPRKIPNPDYFEDLEPFKMTPLGAVGIELWSMSDNILFDNLIITDNVADANRLAQETFDLKVMKMEKGQVGVFRRILNYSNKHPWLYAIYVLLVAIPVVLIITCCCAEVKDTKADKDAEHKKTDEPTEDDPQREGETDRAEEERDAEEEQDGAEGEGDPIDGEREDSEEHGRGEGEPDTSEERGEVEEKHASSDLKSDKQTSDAVDGEAAEESEESDKEEQKTGKDSEAEDGQIRTSPRLRKVRRD</sequence>
<dbReference type="SUPFAM" id="SSF63887">
    <property type="entry name" value="P-domain of calnexin/calreticulin"/>
    <property type="match status" value="1"/>
</dbReference>
<name>A0AAW0W438_CHEQU</name>
<dbReference type="PRINTS" id="PR00626">
    <property type="entry name" value="CALRETICULIN"/>
</dbReference>
<evidence type="ECO:0000313" key="12">
    <source>
        <dbReference type="EMBL" id="KAK8724001.1"/>
    </source>
</evidence>
<evidence type="ECO:0000256" key="2">
    <source>
        <dbReference type="ARBA" id="ARBA00010983"/>
    </source>
</evidence>
<feature type="disulfide bond" evidence="9">
    <location>
        <begin position="148"/>
        <end position="183"/>
    </location>
</feature>
<keyword evidence="7 10" id="KW-0143">Chaperone</keyword>
<evidence type="ECO:0000256" key="3">
    <source>
        <dbReference type="ARBA" id="ARBA00022692"/>
    </source>
</evidence>
<evidence type="ECO:0000256" key="11">
    <source>
        <dbReference type="SAM" id="MobiDB-lite"/>
    </source>
</evidence>
<evidence type="ECO:0000256" key="4">
    <source>
        <dbReference type="ARBA" id="ARBA00022824"/>
    </source>
</evidence>
<keyword evidence="3 10" id="KW-0812">Transmembrane</keyword>
<dbReference type="GO" id="GO:0006457">
    <property type="term" value="P:protein folding"/>
    <property type="evidence" value="ECO:0007669"/>
    <property type="project" value="InterPro"/>
</dbReference>
<organism evidence="12 13">
    <name type="scientific">Cherax quadricarinatus</name>
    <name type="common">Australian red claw crayfish</name>
    <dbReference type="NCBI Taxonomy" id="27406"/>
    <lineage>
        <taxon>Eukaryota</taxon>
        <taxon>Metazoa</taxon>
        <taxon>Ecdysozoa</taxon>
        <taxon>Arthropoda</taxon>
        <taxon>Crustacea</taxon>
        <taxon>Multicrustacea</taxon>
        <taxon>Malacostraca</taxon>
        <taxon>Eumalacostraca</taxon>
        <taxon>Eucarida</taxon>
        <taxon>Decapoda</taxon>
        <taxon>Pleocyemata</taxon>
        <taxon>Astacidea</taxon>
        <taxon>Parastacoidea</taxon>
        <taxon>Parastacidae</taxon>
        <taxon>Cherax</taxon>
    </lineage>
</organism>
<keyword evidence="9" id="KW-1015">Disulfide bond</keyword>
<feature type="region of interest" description="Disordered" evidence="11">
    <location>
        <begin position="500"/>
        <end position="632"/>
    </location>
</feature>
<dbReference type="SUPFAM" id="SSF49899">
    <property type="entry name" value="Concanavalin A-like lectins/glucanases"/>
    <property type="match status" value="1"/>
</dbReference>
<dbReference type="PROSITE" id="PS00803">
    <property type="entry name" value="CALRETICULIN_1"/>
    <property type="match status" value="1"/>
</dbReference>
<dbReference type="InterPro" id="IPR009033">
    <property type="entry name" value="Calreticulin/calnexin_P_dom_sf"/>
</dbReference>
<dbReference type="PROSITE" id="PS00805">
    <property type="entry name" value="CALRETICULIN_REPEAT"/>
    <property type="match status" value="1"/>
</dbReference>
<dbReference type="FunFam" id="2.10.250.10:FF:000001">
    <property type="entry name" value="Calnexin homolog"/>
    <property type="match status" value="1"/>
</dbReference>
<dbReference type="FunFam" id="2.60.120.200:FF:000011">
    <property type="entry name" value="Probable calnexin"/>
    <property type="match status" value="1"/>
</dbReference>
<dbReference type="Gene3D" id="2.60.120.200">
    <property type="match status" value="1"/>
</dbReference>
<dbReference type="Proteomes" id="UP001445076">
    <property type="component" value="Unassembled WGS sequence"/>
</dbReference>
<feature type="chain" id="PRO_5043093858" description="Calnexin" evidence="10">
    <location>
        <begin position="25"/>
        <end position="632"/>
    </location>
</feature>
<reference evidence="12 13" key="1">
    <citation type="journal article" date="2024" name="BMC Genomics">
        <title>Genome assembly of redclaw crayfish (Cherax quadricarinatus) provides insights into its immune adaptation and hypoxia tolerance.</title>
        <authorList>
            <person name="Liu Z."/>
            <person name="Zheng J."/>
            <person name="Li H."/>
            <person name="Fang K."/>
            <person name="Wang S."/>
            <person name="He J."/>
            <person name="Zhou D."/>
            <person name="Weng S."/>
            <person name="Chi M."/>
            <person name="Gu Z."/>
            <person name="He J."/>
            <person name="Li F."/>
            <person name="Wang M."/>
        </authorList>
    </citation>
    <scope>NUCLEOTIDE SEQUENCE [LARGE SCALE GENOMIC DNA]</scope>
    <source>
        <strain evidence="12">ZL_2023a</strain>
    </source>
</reference>
<feature type="compositionally biased region" description="Basic and acidic residues" evidence="11">
    <location>
        <begin position="553"/>
        <end position="587"/>
    </location>
</feature>
<comment type="subcellular location">
    <subcellularLocation>
        <location evidence="1">Endoplasmic reticulum membrane</location>
        <topology evidence="1">Single-pass type I membrane protein</topology>
    </subcellularLocation>
</comment>
<evidence type="ECO:0008006" key="14">
    <source>
        <dbReference type="Google" id="ProtNLM"/>
    </source>
</evidence>
<keyword evidence="13" id="KW-1185">Reference proteome</keyword>
<comment type="caution">
    <text evidence="12">The sequence shown here is derived from an EMBL/GenBank/DDBJ whole genome shotgun (WGS) entry which is preliminary data.</text>
</comment>
<keyword evidence="6 10" id="KW-0472">Membrane</keyword>
<feature type="compositionally biased region" description="Acidic residues" evidence="11">
    <location>
        <begin position="591"/>
        <end position="604"/>
    </location>
</feature>
<dbReference type="InterPro" id="IPR001580">
    <property type="entry name" value="Calret/calnex"/>
</dbReference>